<dbReference type="Proteomes" id="UP001159363">
    <property type="component" value="Chromosome 7"/>
</dbReference>
<name>A0ABQ9GZF7_9NEOP</name>
<evidence type="ECO:0000313" key="2">
    <source>
        <dbReference type="Proteomes" id="UP001159363"/>
    </source>
</evidence>
<organism evidence="1 2">
    <name type="scientific">Dryococelus australis</name>
    <dbReference type="NCBI Taxonomy" id="614101"/>
    <lineage>
        <taxon>Eukaryota</taxon>
        <taxon>Metazoa</taxon>
        <taxon>Ecdysozoa</taxon>
        <taxon>Arthropoda</taxon>
        <taxon>Hexapoda</taxon>
        <taxon>Insecta</taxon>
        <taxon>Pterygota</taxon>
        <taxon>Neoptera</taxon>
        <taxon>Polyneoptera</taxon>
        <taxon>Phasmatodea</taxon>
        <taxon>Verophasmatodea</taxon>
        <taxon>Anareolatae</taxon>
        <taxon>Phasmatidae</taxon>
        <taxon>Eurycanthinae</taxon>
        <taxon>Dryococelus</taxon>
    </lineage>
</organism>
<dbReference type="EMBL" id="JARBHB010000008">
    <property type="protein sequence ID" value="KAJ8877423.1"/>
    <property type="molecule type" value="Genomic_DNA"/>
</dbReference>
<accession>A0ABQ9GZF7</accession>
<keyword evidence="2" id="KW-1185">Reference proteome</keyword>
<evidence type="ECO:0000313" key="1">
    <source>
        <dbReference type="EMBL" id="KAJ8877423.1"/>
    </source>
</evidence>
<protein>
    <submittedName>
        <fullName evidence="1">Uncharacterized protein</fullName>
    </submittedName>
</protein>
<gene>
    <name evidence="1" type="ORF">PR048_021877</name>
</gene>
<reference evidence="1 2" key="1">
    <citation type="submission" date="2023-02" db="EMBL/GenBank/DDBJ databases">
        <title>LHISI_Scaffold_Assembly.</title>
        <authorList>
            <person name="Stuart O.P."/>
            <person name="Cleave R."/>
            <person name="Magrath M.J.L."/>
            <person name="Mikheyev A.S."/>
        </authorList>
    </citation>
    <scope>NUCLEOTIDE SEQUENCE [LARGE SCALE GENOMIC DNA]</scope>
    <source>
        <strain evidence="1">Daus_M_001</strain>
        <tissue evidence="1">Leg muscle</tissue>
    </source>
</reference>
<sequence>MNMYIRLICPKSNASALYYSRNLLAYNLYTLDSATYGMNQRMNLLHTSLQLPLHNNANKIVIFSNGCNYQNRSALLSNALLHLAIKYNIIIESKYLEKGHTQMNPCTPS</sequence>
<comment type="caution">
    <text evidence="1">The sequence shown here is derived from an EMBL/GenBank/DDBJ whole genome shotgun (WGS) entry which is preliminary data.</text>
</comment>
<proteinExistence type="predicted"/>